<dbReference type="PIRSF" id="PIRSF001589">
    <property type="entry name" value="Asn_synthetase_glu-h"/>
    <property type="match status" value="1"/>
</dbReference>
<dbReference type="InterPro" id="IPR006426">
    <property type="entry name" value="Asn_synth_AEB"/>
</dbReference>
<dbReference type="PANTHER" id="PTHR43284:SF1">
    <property type="entry name" value="ASPARAGINE SYNTHETASE"/>
    <property type="match status" value="1"/>
</dbReference>
<dbReference type="Gene3D" id="3.60.20.10">
    <property type="entry name" value="Glutamine Phosphoribosylpyrophosphate, subunit 1, domain 1"/>
    <property type="match status" value="1"/>
</dbReference>
<dbReference type="CDD" id="cd01991">
    <property type="entry name" value="Asn_synthase_B_C"/>
    <property type="match status" value="1"/>
</dbReference>
<evidence type="ECO:0000256" key="7">
    <source>
        <dbReference type="ARBA" id="ARBA00048741"/>
    </source>
</evidence>
<comment type="pathway">
    <text evidence="1">Amino-acid biosynthesis; L-asparagine biosynthesis; L-asparagine from L-aspartate (L-Gln route): step 1/1.</text>
</comment>
<dbReference type="InterPro" id="IPR001962">
    <property type="entry name" value="Asn_synthase"/>
</dbReference>
<evidence type="ECO:0000259" key="10">
    <source>
        <dbReference type="PROSITE" id="PS51278"/>
    </source>
</evidence>
<dbReference type="Pfam" id="PF13537">
    <property type="entry name" value="GATase_7"/>
    <property type="match status" value="1"/>
</dbReference>
<dbReference type="PROSITE" id="PS51278">
    <property type="entry name" value="GATASE_TYPE_2"/>
    <property type="match status" value="1"/>
</dbReference>
<dbReference type="GO" id="GO:0004066">
    <property type="term" value="F:asparagine synthase (glutamine-hydrolyzing) activity"/>
    <property type="evidence" value="ECO:0007669"/>
    <property type="project" value="UniProtKB-EC"/>
</dbReference>
<evidence type="ECO:0000256" key="6">
    <source>
        <dbReference type="ARBA" id="ARBA00022962"/>
    </source>
</evidence>
<evidence type="ECO:0000256" key="9">
    <source>
        <dbReference type="PIRSR" id="PIRSR001589-3"/>
    </source>
</evidence>
<evidence type="ECO:0000256" key="4">
    <source>
        <dbReference type="ARBA" id="ARBA00022741"/>
    </source>
</evidence>
<dbReference type="PANTHER" id="PTHR43284">
    <property type="entry name" value="ASPARAGINE SYNTHETASE (GLUTAMINE-HYDROLYZING)"/>
    <property type="match status" value="1"/>
</dbReference>
<dbReference type="CDD" id="cd00712">
    <property type="entry name" value="AsnB"/>
    <property type="match status" value="1"/>
</dbReference>
<dbReference type="AlphaFoldDB" id="A0A2L0EHZ5"/>
<dbReference type="InterPro" id="IPR051786">
    <property type="entry name" value="ASN_synthetase/amidase"/>
</dbReference>
<dbReference type="GO" id="GO:0005829">
    <property type="term" value="C:cytosol"/>
    <property type="evidence" value="ECO:0007669"/>
    <property type="project" value="TreeGrafter"/>
</dbReference>
<feature type="site" description="Important for beta-aspartyl-AMP intermediate formation" evidence="9">
    <location>
        <position position="362"/>
    </location>
</feature>
<comment type="similarity">
    <text evidence="2">Belongs to the asparagine synthetase family.</text>
</comment>
<organism evidence="11 12">
    <name type="scientific">Sorangium cellulosum</name>
    <name type="common">Polyangium cellulosum</name>
    <dbReference type="NCBI Taxonomy" id="56"/>
    <lineage>
        <taxon>Bacteria</taxon>
        <taxon>Pseudomonadati</taxon>
        <taxon>Myxococcota</taxon>
        <taxon>Polyangia</taxon>
        <taxon>Polyangiales</taxon>
        <taxon>Polyangiaceae</taxon>
        <taxon>Sorangium</taxon>
    </lineage>
</organism>
<dbReference type="Pfam" id="PF00733">
    <property type="entry name" value="Asn_synthase"/>
    <property type="match status" value="1"/>
</dbReference>
<dbReference type="GO" id="GO:0006529">
    <property type="term" value="P:asparagine biosynthetic process"/>
    <property type="evidence" value="ECO:0007669"/>
    <property type="project" value="UniProtKB-KW"/>
</dbReference>
<evidence type="ECO:0000256" key="8">
    <source>
        <dbReference type="PIRSR" id="PIRSR001589-1"/>
    </source>
</evidence>
<dbReference type="EC" id="6.3.5.4" evidence="3"/>
<sequence length="577" mass="63510">MCGIVAVVGQRAEDKVLSAMLDAVEARGPDGRESVSGDWFSVGFCRLAIYALEAGRQPVRSPDGAVTLAFNGEIYNFEALAERLGIRAASEAELLLQGYLAHGSSFVSQLDGDFAVVIVDEKRRVCELWRDRFGVKPLYYTMLPGRRLLISSEIRGLLAHPDFVLGWDELALAERYVLTFWSTERTTFKGVRQILPGHRTVIGPFDGSGAEGGALHVEEIPYTPERQISVVGECEVVKACTDTLQASIAKRVQHTQVSPVVVALSGGIDSSLLAALARRASSELAAITICGGPDELDARHSTLLASKLGIEHHLYTVSTERLLEVIPAVVLAQPANGAFLAWFLAEAMQRLTPSAKVLLCGEGADEMFHGYRVHSDPAGFKAQTLDALSAVSDLEGGSALLRRVRGWEQMEPAAYYEDVTALFLSAQLVNRHLVPFDHGTMARRVECRVPFLGLEMLDLHDRTPRRALGPNKPLLRRALNQLPELDASTRDALLTRQRTAGYTATEAARAGLRRLLMDRGLTRSRLMASKIMRFSRNPEELFWLGAAHVVYFERRGKIDGMDFETLLEEAFNASPEW</sequence>
<name>A0A2L0EHZ5_SORCE</name>
<keyword evidence="8" id="KW-0028">Amino-acid biosynthesis</keyword>
<dbReference type="Gene3D" id="3.40.50.620">
    <property type="entry name" value="HUPs"/>
    <property type="match status" value="1"/>
</dbReference>
<comment type="catalytic activity">
    <reaction evidence="7">
        <text>L-aspartate + L-glutamine + ATP + H2O = L-asparagine + L-glutamate + AMP + diphosphate + H(+)</text>
        <dbReference type="Rhea" id="RHEA:12228"/>
        <dbReference type="ChEBI" id="CHEBI:15377"/>
        <dbReference type="ChEBI" id="CHEBI:15378"/>
        <dbReference type="ChEBI" id="CHEBI:29985"/>
        <dbReference type="ChEBI" id="CHEBI:29991"/>
        <dbReference type="ChEBI" id="CHEBI:30616"/>
        <dbReference type="ChEBI" id="CHEBI:33019"/>
        <dbReference type="ChEBI" id="CHEBI:58048"/>
        <dbReference type="ChEBI" id="CHEBI:58359"/>
        <dbReference type="ChEBI" id="CHEBI:456215"/>
        <dbReference type="EC" id="6.3.5.4"/>
    </reaction>
</comment>
<dbReference type="SUPFAM" id="SSF56235">
    <property type="entry name" value="N-terminal nucleophile aminohydrolases (Ntn hydrolases)"/>
    <property type="match status" value="1"/>
</dbReference>
<dbReference type="EMBL" id="CP012673">
    <property type="protein sequence ID" value="AUX38914.1"/>
    <property type="molecule type" value="Genomic_DNA"/>
</dbReference>
<reference evidence="11 12" key="1">
    <citation type="submission" date="2015-09" db="EMBL/GenBank/DDBJ databases">
        <title>Sorangium comparison.</title>
        <authorList>
            <person name="Zaburannyi N."/>
            <person name="Bunk B."/>
            <person name="Overmann J."/>
            <person name="Mueller R."/>
        </authorList>
    </citation>
    <scope>NUCLEOTIDE SEQUENCE [LARGE SCALE GENOMIC DNA]</scope>
    <source>
        <strain evidence="11 12">So ce26</strain>
    </source>
</reference>
<protein>
    <recommendedName>
        <fullName evidence="3">asparagine synthase (glutamine-hydrolyzing)</fullName>
        <ecNumber evidence="3">6.3.5.4</ecNumber>
    </recommendedName>
</protein>
<feature type="domain" description="Glutamine amidotransferase type-2" evidence="10">
    <location>
        <begin position="2"/>
        <end position="205"/>
    </location>
</feature>
<dbReference type="InterPro" id="IPR029055">
    <property type="entry name" value="Ntn_hydrolases_N"/>
</dbReference>
<dbReference type="InterPro" id="IPR017932">
    <property type="entry name" value="GATase_2_dom"/>
</dbReference>
<dbReference type="InterPro" id="IPR014729">
    <property type="entry name" value="Rossmann-like_a/b/a_fold"/>
</dbReference>
<evidence type="ECO:0000313" key="11">
    <source>
        <dbReference type="EMBL" id="AUX38914.1"/>
    </source>
</evidence>
<accession>A0A2L0EHZ5</accession>
<dbReference type="Proteomes" id="UP000238348">
    <property type="component" value="Chromosome"/>
</dbReference>
<evidence type="ECO:0000256" key="1">
    <source>
        <dbReference type="ARBA" id="ARBA00005187"/>
    </source>
</evidence>
<dbReference type="SUPFAM" id="SSF52402">
    <property type="entry name" value="Adenine nucleotide alpha hydrolases-like"/>
    <property type="match status" value="1"/>
</dbReference>
<keyword evidence="5" id="KW-0067">ATP-binding</keyword>
<dbReference type="InterPro" id="IPR033738">
    <property type="entry name" value="AsnB_N"/>
</dbReference>
<feature type="active site" description="For GATase activity" evidence="8">
    <location>
        <position position="2"/>
    </location>
</feature>
<keyword evidence="8" id="KW-0061">Asparagine biosynthesis</keyword>
<evidence type="ECO:0000256" key="2">
    <source>
        <dbReference type="ARBA" id="ARBA00005752"/>
    </source>
</evidence>
<keyword evidence="6 8" id="KW-0315">Glutamine amidotransferase</keyword>
<evidence type="ECO:0000256" key="3">
    <source>
        <dbReference type="ARBA" id="ARBA00012737"/>
    </source>
</evidence>
<evidence type="ECO:0000313" key="12">
    <source>
        <dbReference type="Proteomes" id="UP000238348"/>
    </source>
</evidence>
<dbReference type="GO" id="GO:0005524">
    <property type="term" value="F:ATP binding"/>
    <property type="evidence" value="ECO:0007669"/>
    <property type="project" value="UniProtKB-KW"/>
</dbReference>
<proteinExistence type="inferred from homology"/>
<dbReference type="RefSeq" id="WP_159396554.1">
    <property type="nucleotide sequence ID" value="NZ_CP012673.1"/>
</dbReference>
<gene>
    <name evidence="11" type="ORF">SOCE26_002950</name>
</gene>
<keyword evidence="4" id="KW-0547">Nucleotide-binding</keyword>
<evidence type="ECO:0000256" key="5">
    <source>
        <dbReference type="ARBA" id="ARBA00022840"/>
    </source>
</evidence>
<dbReference type="OrthoDB" id="9763290at2"/>